<dbReference type="InterPro" id="IPR036249">
    <property type="entry name" value="Thioredoxin-like_sf"/>
</dbReference>
<dbReference type="PIRSF" id="PIRSF006386">
    <property type="entry name" value="HCCAis_GSTk"/>
    <property type="match status" value="1"/>
</dbReference>
<dbReference type="PANTHER" id="PTHR42943">
    <property type="entry name" value="GLUTATHIONE S-TRANSFERASE KAPPA"/>
    <property type="match status" value="1"/>
</dbReference>
<dbReference type="AlphaFoldDB" id="A0A4V2G3H1"/>
<comment type="catalytic activity">
    <reaction evidence="1">
        <text>2-hydroxychromene-2-carboxylate = (3E)-4-(2-hydroxyphenyl)-2-oxobut-3-enoate</text>
        <dbReference type="Rhea" id="RHEA:27401"/>
        <dbReference type="ChEBI" id="CHEBI:59350"/>
        <dbReference type="ChEBI" id="CHEBI:59353"/>
        <dbReference type="EC" id="5.99.1.4"/>
    </reaction>
</comment>
<accession>A0A4V2G3H1</accession>
<gene>
    <name evidence="4" type="ORF">EV700_3139</name>
</gene>
<keyword evidence="1 4" id="KW-0413">Isomerase</keyword>
<name>A0A4V2G3H1_9GAMM</name>
<evidence type="ECO:0000256" key="2">
    <source>
        <dbReference type="PIRSR" id="PIRSR006386-1"/>
    </source>
</evidence>
<dbReference type="Gene3D" id="3.40.30.10">
    <property type="entry name" value="Glutaredoxin"/>
    <property type="match status" value="1"/>
</dbReference>
<comment type="similarity">
    <text evidence="1">Belongs to the GST superfamily. NadH family.</text>
</comment>
<comment type="caution">
    <text evidence="4">The sequence shown here is derived from an EMBL/GenBank/DDBJ whole genome shotgun (WGS) entry which is preliminary data.</text>
</comment>
<dbReference type="InterPro" id="IPR051924">
    <property type="entry name" value="GST_Kappa/NadH"/>
</dbReference>
<dbReference type="EC" id="5.99.1.4" evidence="1"/>
<evidence type="ECO:0000313" key="5">
    <source>
        <dbReference type="Proteomes" id="UP000292423"/>
    </source>
</evidence>
<dbReference type="Proteomes" id="UP000292423">
    <property type="component" value="Unassembled WGS sequence"/>
</dbReference>
<evidence type="ECO:0000313" key="4">
    <source>
        <dbReference type="EMBL" id="RZU36926.1"/>
    </source>
</evidence>
<dbReference type="Pfam" id="PF01323">
    <property type="entry name" value="DSBA"/>
    <property type="match status" value="1"/>
</dbReference>
<dbReference type="EMBL" id="SHKX01000016">
    <property type="protein sequence ID" value="RZU36926.1"/>
    <property type="molecule type" value="Genomic_DNA"/>
</dbReference>
<dbReference type="CDD" id="cd03022">
    <property type="entry name" value="DsbA_HCCA_Iso"/>
    <property type="match status" value="1"/>
</dbReference>
<dbReference type="GO" id="GO:0018845">
    <property type="term" value="F:2-hydroxychromene-2-carboxylate isomerase activity"/>
    <property type="evidence" value="ECO:0007669"/>
    <property type="project" value="UniProtKB-UniRule"/>
</dbReference>
<evidence type="ECO:0000259" key="3">
    <source>
        <dbReference type="Pfam" id="PF01323"/>
    </source>
</evidence>
<dbReference type="SUPFAM" id="SSF52833">
    <property type="entry name" value="Thioredoxin-like"/>
    <property type="match status" value="1"/>
</dbReference>
<dbReference type="GO" id="GO:1901170">
    <property type="term" value="P:naphthalene catabolic process"/>
    <property type="evidence" value="ECO:0007669"/>
    <property type="project" value="InterPro"/>
</dbReference>
<sequence length="189" mass="20626">MSLPIVDFFYDIVSPYSYVAAKRIHELDGLATVRWRPCLLGGVFKATGNTGPAFTVPAKMPYMFKDLSRLAAYYGFPLTVPKSFPANTVTVQRVLCAADEAQVPALSMKLYDIYWGQGLDVSDPVTLTGLVGEALMAKASSDEVKARLRENTEAVVGAGGFGAPTFLLDGELYFGEDRLFLLIDRLKKA</sequence>
<feature type="domain" description="DSBA-like thioredoxin" evidence="3">
    <location>
        <begin position="6"/>
        <end position="186"/>
    </location>
</feature>
<dbReference type="GO" id="GO:0004602">
    <property type="term" value="F:glutathione peroxidase activity"/>
    <property type="evidence" value="ECO:0007669"/>
    <property type="project" value="TreeGrafter"/>
</dbReference>
<dbReference type="GO" id="GO:0004364">
    <property type="term" value="F:glutathione transferase activity"/>
    <property type="evidence" value="ECO:0007669"/>
    <property type="project" value="TreeGrafter"/>
</dbReference>
<feature type="active site" description="Nucleophile" evidence="2">
    <location>
        <position position="14"/>
    </location>
</feature>
<evidence type="ECO:0000256" key="1">
    <source>
        <dbReference type="PIRNR" id="PIRNR006386"/>
    </source>
</evidence>
<organism evidence="4 5">
    <name type="scientific">Fluviicoccus keumensis</name>
    <dbReference type="NCBI Taxonomy" id="1435465"/>
    <lineage>
        <taxon>Bacteria</taxon>
        <taxon>Pseudomonadati</taxon>
        <taxon>Pseudomonadota</taxon>
        <taxon>Gammaproteobacteria</taxon>
        <taxon>Moraxellales</taxon>
        <taxon>Moraxellaceae</taxon>
        <taxon>Fluviicoccus</taxon>
    </lineage>
</organism>
<dbReference type="InterPro" id="IPR014440">
    <property type="entry name" value="HCCAis_GSTk"/>
</dbReference>
<dbReference type="InterPro" id="IPR044087">
    <property type="entry name" value="NahD-like"/>
</dbReference>
<protein>
    <recommendedName>
        <fullName evidence="1">2-hydroxychromene-2-carboxylate isomerase</fullName>
        <ecNumber evidence="1">5.99.1.4</ecNumber>
    </recommendedName>
</protein>
<dbReference type="PANTHER" id="PTHR42943:SF2">
    <property type="entry name" value="GLUTATHIONE S-TRANSFERASE KAPPA 1"/>
    <property type="match status" value="1"/>
</dbReference>
<dbReference type="RefSeq" id="WP_165391520.1">
    <property type="nucleotide sequence ID" value="NZ_SHKX01000016.1"/>
</dbReference>
<keyword evidence="5" id="KW-1185">Reference proteome</keyword>
<reference evidence="4 5" key="1">
    <citation type="submission" date="2019-02" db="EMBL/GenBank/DDBJ databases">
        <title>Genomic Encyclopedia of Type Strains, Phase IV (KMG-IV): sequencing the most valuable type-strain genomes for metagenomic binning, comparative biology and taxonomic classification.</title>
        <authorList>
            <person name="Goeker M."/>
        </authorList>
    </citation>
    <scope>NUCLEOTIDE SEQUENCE [LARGE SCALE GENOMIC DNA]</scope>
    <source>
        <strain evidence="4 5">DSM 105135</strain>
    </source>
</reference>
<proteinExistence type="inferred from homology"/>
<dbReference type="GO" id="GO:0006749">
    <property type="term" value="P:glutathione metabolic process"/>
    <property type="evidence" value="ECO:0007669"/>
    <property type="project" value="TreeGrafter"/>
</dbReference>
<dbReference type="InterPro" id="IPR001853">
    <property type="entry name" value="DSBA-like_thioredoxin_dom"/>
</dbReference>